<sequence length="318" mass="32809">MSASPTSPSKAALLFAFAVVYVVWGSTYLGIRFAIESIPPLLMAGARHLLAGLLLYGFMRVRGTPKPTVHGWGVALIIGICLLTIGNGGVTLGEQYISSGLAALLAATVPMFLTLFGWLSGISARPKLGVMLGLGLGLAGVYLLASTSEAGQVAIPGHEAIGIACVLTAALLWSIGSLYAKKKQPSSSPFLAGSMQMICGGLVMLVAALAHGEAANFTPTTITTKSWLAFGYLVVFGSILAFSAYIWLLRAVEPALAGTNAFVNPVVAIILGWAFADEPLNIQMLGGAALIVAAVGLVVLGGRAKKFSVPAQRPQVEA</sequence>
<dbReference type="RefSeq" id="WP_086592161.1">
    <property type="nucleotide sequence ID" value="NZ_MTSE01000001.1"/>
</dbReference>
<reference evidence="8 9" key="1">
    <citation type="submission" date="2017-01" db="EMBL/GenBank/DDBJ databases">
        <title>A new Hymenobacter.</title>
        <authorList>
            <person name="Liang Y."/>
            <person name="Feng F."/>
        </authorList>
    </citation>
    <scope>NUCLEOTIDE SEQUENCE [LARGE SCALE GENOMIC DNA]</scope>
    <source>
        <strain evidence="8">MIMBbqt21</strain>
    </source>
</reference>
<feature type="transmembrane region" description="Helical" evidence="6">
    <location>
        <begin position="282"/>
        <end position="300"/>
    </location>
</feature>
<dbReference type="SUPFAM" id="SSF103481">
    <property type="entry name" value="Multidrug resistance efflux transporter EmrE"/>
    <property type="match status" value="2"/>
</dbReference>
<dbReference type="AlphaFoldDB" id="A0A243WJ63"/>
<feature type="transmembrane region" description="Helical" evidence="6">
    <location>
        <begin position="71"/>
        <end position="90"/>
    </location>
</feature>
<dbReference type="InterPro" id="IPR037185">
    <property type="entry name" value="EmrE-like"/>
</dbReference>
<dbReference type="InterPro" id="IPR000620">
    <property type="entry name" value="EamA_dom"/>
</dbReference>
<comment type="subcellular location">
    <subcellularLocation>
        <location evidence="1">Membrane</location>
        <topology evidence="1">Multi-pass membrane protein</topology>
    </subcellularLocation>
</comment>
<feature type="transmembrane region" description="Helical" evidence="6">
    <location>
        <begin position="96"/>
        <end position="116"/>
    </location>
</feature>
<evidence type="ECO:0000256" key="2">
    <source>
        <dbReference type="ARBA" id="ARBA00007362"/>
    </source>
</evidence>
<keyword evidence="3 6" id="KW-0812">Transmembrane</keyword>
<dbReference type="PANTHER" id="PTHR32322:SF2">
    <property type="entry name" value="EAMA DOMAIN-CONTAINING PROTEIN"/>
    <property type="match status" value="1"/>
</dbReference>
<dbReference type="InterPro" id="IPR050638">
    <property type="entry name" value="AA-Vitamin_Transporters"/>
</dbReference>
<dbReference type="OrthoDB" id="9812547at2"/>
<keyword evidence="5 6" id="KW-0472">Membrane</keyword>
<evidence type="ECO:0000256" key="3">
    <source>
        <dbReference type="ARBA" id="ARBA00022692"/>
    </source>
</evidence>
<feature type="transmembrane region" description="Helical" evidence="6">
    <location>
        <begin position="191"/>
        <end position="210"/>
    </location>
</feature>
<feature type="transmembrane region" description="Helical" evidence="6">
    <location>
        <begin position="12"/>
        <end position="35"/>
    </location>
</feature>
<evidence type="ECO:0000256" key="6">
    <source>
        <dbReference type="SAM" id="Phobius"/>
    </source>
</evidence>
<comment type="similarity">
    <text evidence="2">Belongs to the EamA transporter family.</text>
</comment>
<accession>A0A243WJ63</accession>
<evidence type="ECO:0000256" key="5">
    <source>
        <dbReference type="ARBA" id="ARBA00023136"/>
    </source>
</evidence>
<feature type="domain" description="EamA" evidence="7">
    <location>
        <begin position="161"/>
        <end position="299"/>
    </location>
</feature>
<feature type="domain" description="EamA" evidence="7">
    <location>
        <begin position="15"/>
        <end position="144"/>
    </location>
</feature>
<dbReference type="PANTHER" id="PTHR32322">
    <property type="entry name" value="INNER MEMBRANE TRANSPORTER"/>
    <property type="match status" value="1"/>
</dbReference>
<feature type="transmembrane region" description="Helical" evidence="6">
    <location>
        <begin position="230"/>
        <end position="248"/>
    </location>
</feature>
<evidence type="ECO:0000313" key="9">
    <source>
        <dbReference type="Proteomes" id="UP000194873"/>
    </source>
</evidence>
<feature type="transmembrane region" description="Helical" evidence="6">
    <location>
        <begin position="160"/>
        <end position="179"/>
    </location>
</feature>
<organism evidence="8 9">
    <name type="scientific">Hymenobacter crusticola</name>
    <dbReference type="NCBI Taxonomy" id="1770526"/>
    <lineage>
        <taxon>Bacteria</taxon>
        <taxon>Pseudomonadati</taxon>
        <taxon>Bacteroidota</taxon>
        <taxon>Cytophagia</taxon>
        <taxon>Cytophagales</taxon>
        <taxon>Hymenobacteraceae</taxon>
        <taxon>Hymenobacter</taxon>
    </lineage>
</organism>
<comment type="caution">
    <text evidence="8">The sequence shown here is derived from an EMBL/GenBank/DDBJ whole genome shotgun (WGS) entry which is preliminary data.</text>
</comment>
<dbReference type="Proteomes" id="UP000194873">
    <property type="component" value="Unassembled WGS sequence"/>
</dbReference>
<proteinExistence type="inferred from homology"/>
<evidence type="ECO:0000256" key="4">
    <source>
        <dbReference type="ARBA" id="ARBA00022989"/>
    </source>
</evidence>
<feature type="transmembrane region" description="Helical" evidence="6">
    <location>
        <begin position="128"/>
        <end position="145"/>
    </location>
</feature>
<keyword evidence="4 6" id="KW-1133">Transmembrane helix</keyword>
<dbReference type="EMBL" id="MTSE01000001">
    <property type="protein sequence ID" value="OUJ75916.1"/>
    <property type="molecule type" value="Genomic_DNA"/>
</dbReference>
<feature type="transmembrane region" description="Helical" evidence="6">
    <location>
        <begin position="255"/>
        <end position="276"/>
    </location>
</feature>
<evidence type="ECO:0000256" key="1">
    <source>
        <dbReference type="ARBA" id="ARBA00004141"/>
    </source>
</evidence>
<dbReference type="Pfam" id="PF00892">
    <property type="entry name" value="EamA"/>
    <property type="match status" value="2"/>
</dbReference>
<gene>
    <name evidence="8" type="ORF">BXP70_01095</name>
</gene>
<keyword evidence="9" id="KW-1185">Reference proteome</keyword>
<protein>
    <recommendedName>
        <fullName evidence="7">EamA domain-containing protein</fullName>
    </recommendedName>
</protein>
<feature type="transmembrane region" description="Helical" evidence="6">
    <location>
        <begin position="41"/>
        <end position="59"/>
    </location>
</feature>
<dbReference type="GO" id="GO:0016020">
    <property type="term" value="C:membrane"/>
    <property type="evidence" value="ECO:0007669"/>
    <property type="project" value="UniProtKB-SubCell"/>
</dbReference>
<evidence type="ECO:0000259" key="7">
    <source>
        <dbReference type="Pfam" id="PF00892"/>
    </source>
</evidence>
<evidence type="ECO:0000313" key="8">
    <source>
        <dbReference type="EMBL" id="OUJ75916.1"/>
    </source>
</evidence>
<name>A0A243WJ63_9BACT</name>